<evidence type="ECO:0000256" key="4">
    <source>
        <dbReference type="HAMAP-Rule" id="MF_01925"/>
    </source>
</evidence>
<feature type="domain" description="Pyrroline-5-carboxylate reductase catalytic N-terminal" evidence="6">
    <location>
        <begin position="16"/>
        <end position="115"/>
    </location>
</feature>
<sequence length="290" mass="29003">MTDAPRTSVPSVSDARVAFIGTGSMNGSILAGVLASGKAPATVVATVRRPERAAALRQTHGITVLASAEDESANARAVEGADVVVLGVKPVGIEAMAREIAGSLSPAAVVVSVAAAVTNAMIEAALPAGQAVVRVMPNTPSRVRRGVLAASPGRAATPEQAALVEGVLAGSGVVVTVPEEQQDAVSAISGSGPAYVFYLAEAMTDAGVALGLGRDLAARLAEETVSGAGELLRTSDDDAATLRRGVTSPHGTTEQAIATFDREGLRDIVAHGTANAAARAAEITKELSGN</sequence>
<dbReference type="HAMAP" id="MF_01925">
    <property type="entry name" value="P5C_reductase"/>
    <property type="match status" value="1"/>
</dbReference>
<dbReference type="Gene3D" id="3.40.50.720">
    <property type="entry name" value="NAD(P)-binding Rossmann-like Domain"/>
    <property type="match status" value="1"/>
</dbReference>
<comment type="caution">
    <text evidence="8">The sequence shown here is derived from an EMBL/GenBank/DDBJ whole genome shotgun (WGS) entry which is preliminary data.</text>
</comment>
<dbReference type="RefSeq" id="WP_188665799.1">
    <property type="nucleotide sequence ID" value="NZ_BMJI01000001.1"/>
</dbReference>
<keyword evidence="4" id="KW-0963">Cytoplasm</keyword>
<dbReference type="InterPro" id="IPR028939">
    <property type="entry name" value="P5C_Rdtase_cat_N"/>
</dbReference>
<evidence type="ECO:0000313" key="9">
    <source>
        <dbReference type="Proteomes" id="UP000597761"/>
    </source>
</evidence>
<comment type="pathway">
    <text evidence="4">Amino-acid biosynthesis; L-proline biosynthesis; L-proline from L-glutamate 5-semialdehyde: step 1/1.</text>
</comment>
<dbReference type="Pfam" id="PF14748">
    <property type="entry name" value="P5CR_dimer"/>
    <property type="match status" value="1"/>
</dbReference>
<evidence type="ECO:0000313" key="8">
    <source>
        <dbReference type="EMBL" id="GGC81073.1"/>
    </source>
</evidence>
<feature type="domain" description="Pyrroline-5-carboxylate reductase dimerisation" evidence="7">
    <location>
        <begin position="179"/>
        <end position="282"/>
    </location>
</feature>
<dbReference type="InterPro" id="IPR036291">
    <property type="entry name" value="NAD(P)-bd_dom_sf"/>
</dbReference>
<comment type="subcellular location">
    <subcellularLocation>
        <location evidence="4">Cytoplasm</location>
    </subcellularLocation>
</comment>
<gene>
    <name evidence="4 8" type="primary">proC</name>
    <name evidence="8" type="ORF">GCM10011512_04810</name>
</gene>
<evidence type="ECO:0000259" key="6">
    <source>
        <dbReference type="Pfam" id="PF03807"/>
    </source>
</evidence>
<dbReference type="PANTHER" id="PTHR11645:SF0">
    <property type="entry name" value="PYRROLINE-5-CARBOXYLATE REDUCTASE 3"/>
    <property type="match status" value="1"/>
</dbReference>
<dbReference type="PIRSF" id="PIRSF000193">
    <property type="entry name" value="Pyrrol-5-carb_rd"/>
    <property type="match status" value="1"/>
</dbReference>
<keyword evidence="2 4" id="KW-0521">NADP</keyword>
<comment type="function">
    <text evidence="4">Catalyzes the reduction of 1-pyrroline-5-carboxylate (PCA) to L-proline.</text>
</comment>
<comment type="catalytic activity">
    <reaction evidence="4">
        <text>L-proline + NADP(+) = (S)-1-pyrroline-5-carboxylate + NADPH + 2 H(+)</text>
        <dbReference type="Rhea" id="RHEA:14109"/>
        <dbReference type="ChEBI" id="CHEBI:15378"/>
        <dbReference type="ChEBI" id="CHEBI:17388"/>
        <dbReference type="ChEBI" id="CHEBI:57783"/>
        <dbReference type="ChEBI" id="CHEBI:58349"/>
        <dbReference type="ChEBI" id="CHEBI:60039"/>
        <dbReference type="EC" id="1.5.1.2"/>
    </reaction>
</comment>
<keyword evidence="9" id="KW-1185">Reference proteome</keyword>
<dbReference type="Proteomes" id="UP000597761">
    <property type="component" value="Unassembled WGS sequence"/>
</dbReference>
<evidence type="ECO:0000256" key="2">
    <source>
        <dbReference type="ARBA" id="ARBA00022857"/>
    </source>
</evidence>
<dbReference type="InterPro" id="IPR008927">
    <property type="entry name" value="6-PGluconate_DH-like_C_sf"/>
</dbReference>
<dbReference type="SUPFAM" id="SSF51735">
    <property type="entry name" value="NAD(P)-binding Rossmann-fold domains"/>
    <property type="match status" value="1"/>
</dbReference>
<reference evidence="9" key="1">
    <citation type="journal article" date="2019" name="Int. J. Syst. Evol. Microbiol.">
        <title>The Global Catalogue of Microorganisms (GCM) 10K type strain sequencing project: providing services to taxonomists for standard genome sequencing and annotation.</title>
        <authorList>
            <consortium name="The Broad Institute Genomics Platform"/>
            <consortium name="The Broad Institute Genome Sequencing Center for Infectious Disease"/>
            <person name="Wu L."/>
            <person name="Ma J."/>
        </authorList>
    </citation>
    <scope>NUCLEOTIDE SEQUENCE [LARGE SCALE GENOMIC DNA]</scope>
    <source>
        <strain evidence="9">CGMCC 1.15480</strain>
    </source>
</reference>
<protein>
    <recommendedName>
        <fullName evidence="4 5">Pyrroline-5-carboxylate reductase</fullName>
        <shortName evidence="4">P5C reductase</shortName>
        <shortName evidence="4">P5CR</shortName>
        <ecNumber evidence="4 5">1.5.1.2</ecNumber>
    </recommendedName>
    <alternativeName>
        <fullName evidence="4">PCA reductase</fullName>
    </alternativeName>
</protein>
<dbReference type="SUPFAM" id="SSF48179">
    <property type="entry name" value="6-phosphogluconate dehydrogenase C-terminal domain-like"/>
    <property type="match status" value="1"/>
</dbReference>
<accession>A0ABQ1NNZ5</accession>
<organism evidence="8 9">
    <name type="scientific">Tersicoccus solisilvae</name>
    <dbReference type="NCBI Taxonomy" id="1882339"/>
    <lineage>
        <taxon>Bacteria</taxon>
        <taxon>Bacillati</taxon>
        <taxon>Actinomycetota</taxon>
        <taxon>Actinomycetes</taxon>
        <taxon>Micrococcales</taxon>
        <taxon>Micrococcaceae</taxon>
        <taxon>Tersicoccus</taxon>
    </lineage>
</organism>
<dbReference type="Gene3D" id="1.10.3730.10">
    <property type="entry name" value="ProC C-terminal domain-like"/>
    <property type="match status" value="1"/>
</dbReference>
<keyword evidence="4" id="KW-0641">Proline biosynthesis</keyword>
<evidence type="ECO:0000259" key="7">
    <source>
        <dbReference type="Pfam" id="PF14748"/>
    </source>
</evidence>
<dbReference type="InterPro" id="IPR000304">
    <property type="entry name" value="Pyrroline-COOH_reductase"/>
</dbReference>
<dbReference type="PANTHER" id="PTHR11645">
    <property type="entry name" value="PYRROLINE-5-CARBOXYLATE REDUCTASE"/>
    <property type="match status" value="1"/>
</dbReference>
<dbReference type="Pfam" id="PF03807">
    <property type="entry name" value="F420_oxidored"/>
    <property type="match status" value="1"/>
</dbReference>
<evidence type="ECO:0000256" key="3">
    <source>
        <dbReference type="ARBA" id="ARBA00023002"/>
    </source>
</evidence>
<evidence type="ECO:0000256" key="5">
    <source>
        <dbReference type="NCBIfam" id="TIGR00112"/>
    </source>
</evidence>
<keyword evidence="4" id="KW-0028">Amino-acid biosynthesis</keyword>
<proteinExistence type="inferred from homology"/>
<dbReference type="EMBL" id="BMJI01000001">
    <property type="protein sequence ID" value="GGC81073.1"/>
    <property type="molecule type" value="Genomic_DNA"/>
</dbReference>
<dbReference type="NCBIfam" id="TIGR00112">
    <property type="entry name" value="proC"/>
    <property type="match status" value="1"/>
</dbReference>
<evidence type="ECO:0000256" key="1">
    <source>
        <dbReference type="ARBA" id="ARBA00005525"/>
    </source>
</evidence>
<keyword evidence="3 4" id="KW-0560">Oxidoreductase</keyword>
<name>A0ABQ1NNZ5_9MICC</name>
<dbReference type="EC" id="1.5.1.2" evidence="4 5"/>
<dbReference type="InterPro" id="IPR029036">
    <property type="entry name" value="P5CR_dimer"/>
</dbReference>
<comment type="similarity">
    <text evidence="1 4">Belongs to the pyrroline-5-carboxylate reductase family.</text>
</comment>
<comment type="catalytic activity">
    <reaction evidence="4">
        <text>L-proline + NAD(+) = (S)-1-pyrroline-5-carboxylate + NADH + 2 H(+)</text>
        <dbReference type="Rhea" id="RHEA:14105"/>
        <dbReference type="ChEBI" id="CHEBI:15378"/>
        <dbReference type="ChEBI" id="CHEBI:17388"/>
        <dbReference type="ChEBI" id="CHEBI:57540"/>
        <dbReference type="ChEBI" id="CHEBI:57945"/>
        <dbReference type="ChEBI" id="CHEBI:60039"/>
        <dbReference type="EC" id="1.5.1.2"/>
    </reaction>
</comment>